<dbReference type="PRINTS" id="PR00111">
    <property type="entry name" value="ABHYDROLASE"/>
</dbReference>
<sequence length="304" mass="31896">MTDATSGTVRTGRATNGPVELHYEAAGDPSDPALLMVSGLGSQCITFVDPLIERFVEAGFFTIRYDNRDVGLSSKFAEVRPDLGAVVAALKAGEEPPVPYLLSDMAADAAAVLDALEVEAAHVLGVSMGGMIVQTMAIERPERMLSLTSIMSTTGDRSVGRSTPEANALLMTPAGPSRDEAVERMILGARTYGSPDHIDEERLAEIAGAAYDRCFHPEGTARQLMAITASGDRTEKLRGVTVPALVIHGDQDNLIDVSGGVATADAIPGASLAVLEGMGHDLPPAYWDRLVDLVTEHAARAAGS</sequence>
<dbReference type="Pfam" id="PF12146">
    <property type="entry name" value="Hydrolase_4"/>
    <property type="match status" value="1"/>
</dbReference>
<feature type="domain" description="Serine aminopeptidase S33" evidence="1">
    <location>
        <begin position="31"/>
        <end position="282"/>
    </location>
</feature>
<accession>A0A5Q2RQK3</accession>
<evidence type="ECO:0000259" key="1">
    <source>
        <dbReference type="Pfam" id="PF12146"/>
    </source>
</evidence>
<dbReference type="RefSeq" id="WP_153760943.1">
    <property type="nucleotide sequence ID" value="NZ_CP045851.1"/>
</dbReference>
<dbReference type="Proteomes" id="UP000334019">
    <property type="component" value="Chromosome"/>
</dbReference>
<dbReference type="InterPro" id="IPR050471">
    <property type="entry name" value="AB_hydrolase"/>
</dbReference>
<protein>
    <submittedName>
        <fullName evidence="2">Alpha/beta fold hydrolase</fullName>
    </submittedName>
</protein>
<keyword evidence="3" id="KW-1185">Reference proteome</keyword>
<dbReference type="Gene3D" id="3.40.50.1820">
    <property type="entry name" value="alpha/beta hydrolase"/>
    <property type="match status" value="1"/>
</dbReference>
<reference evidence="2 3" key="1">
    <citation type="submission" date="2019-11" db="EMBL/GenBank/DDBJ databases">
        <authorList>
            <person name="He Y."/>
        </authorList>
    </citation>
    <scope>NUCLEOTIDE SEQUENCE [LARGE SCALE GENOMIC DNA]</scope>
    <source>
        <strain evidence="2 3">SCSIO 58843</strain>
    </source>
</reference>
<organism evidence="2 3">
    <name type="scientific">Actinomarinicola tropica</name>
    <dbReference type="NCBI Taxonomy" id="2789776"/>
    <lineage>
        <taxon>Bacteria</taxon>
        <taxon>Bacillati</taxon>
        <taxon>Actinomycetota</taxon>
        <taxon>Acidimicrobiia</taxon>
        <taxon>Acidimicrobiales</taxon>
        <taxon>Iamiaceae</taxon>
        <taxon>Actinomarinicola</taxon>
    </lineage>
</organism>
<evidence type="ECO:0000313" key="3">
    <source>
        <dbReference type="Proteomes" id="UP000334019"/>
    </source>
</evidence>
<gene>
    <name evidence="2" type="ORF">GH723_18020</name>
</gene>
<dbReference type="InterPro" id="IPR000073">
    <property type="entry name" value="AB_hydrolase_1"/>
</dbReference>
<dbReference type="AlphaFoldDB" id="A0A5Q2RQK3"/>
<dbReference type="GO" id="GO:0004806">
    <property type="term" value="F:triacylglycerol lipase activity"/>
    <property type="evidence" value="ECO:0007669"/>
    <property type="project" value="TreeGrafter"/>
</dbReference>
<dbReference type="KEGG" id="atq:GH723_18020"/>
<dbReference type="PANTHER" id="PTHR43433:SF5">
    <property type="entry name" value="AB HYDROLASE-1 DOMAIN-CONTAINING PROTEIN"/>
    <property type="match status" value="1"/>
</dbReference>
<name>A0A5Q2RQK3_9ACTN</name>
<dbReference type="EMBL" id="CP045851">
    <property type="protein sequence ID" value="QGG96841.1"/>
    <property type="molecule type" value="Genomic_DNA"/>
</dbReference>
<dbReference type="PANTHER" id="PTHR43433">
    <property type="entry name" value="HYDROLASE, ALPHA/BETA FOLD FAMILY PROTEIN"/>
    <property type="match status" value="1"/>
</dbReference>
<dbReference type="InterPro" id="IPR029058">
    <property type="entry name" value="AB_hydrolase_fold"/>
</dbReference>
<dbReference type="InterPro" id="IPR022742">
    <property type="entry name" value="Hydrolase_4"/>
</dbReference>
<evidence type="ECO:0000313" key="2">
    <source>
        <dbReference type="EMBL" id="QGG96841.1"/>
    </source>
</evidence>
<dbReference type="SUPFAM" id="SSF53474">
    <property type="entry name" value="alpha/beta-Hydrolases"/>
    <property type="match status" value="1"/>
</dbReference>
<keyword evidence="2" id="KW-0378">Hydrolase</keyword>
<dbReference type="GO" id="GO:0046503">
    <property type="term" value="P:glycerolipid catabolic process"/>
    <property type="evidence" value="ECO:0007669"/>
    <property type="project" value="TreeGrafter"/>
</dbReference>
<proteinExistence type="predicted"/>